<dbReference type="GO" id="GO:0051225">
    <property type="term" value="P:spindle assembly"/>
    <property type="evidence" value="ECO:0007669"/>
    <property type="project" value="TreeGrafter"/>
</dbReference>
<dbReference type="InterPro" id="IPR041470">
    <property type="entry name" value="GCP_N"/>
</dbReference>
<dbReference type="PANTHER" id="PTHR19302">
    <property type="entry name" value="GAMMA TUBULIN COMPLEX PROTEIN"/>
    <property type="match status" value="1"/>
</dbReference>
<feature type="compositionally biased region" description="Low complexity" evidence="5">
    <location>
        <begin position="181"/>
        <end position="193"/>
    </location>
</feature>
<organism evidence="8 9">
    <name type="scientific">Sugiyamaella lignohabitans</name>
    <dbReference type="NCBI Taxonomy" id="796027"/>
    <lineage>
        <taxon>Eukaryota</taxon>
        <taxon>Fungi</taxon>
        <taxon>Dikarya</taxon>
        <taxon>Ascomycota</taxon>
        <taxon>Saccharomycotina</taxon>
        <taxon>Dipodascomycetes</taxon>
        <taxon>Dipodascales</taxon>
        <taxon>Trichomonascaceae</taxon>
        <taxon>Sugiyamaella</taxon>
    </lineage>
</organism>
<dbReference type="InterPro" id="IPR007259">
    <property type="entry name" value="GCP"/>
</dbReference>
<dbReference type="Proteomes" id="UP000189580">
    <property type="component" value="Chromosome a"/>
</dbReference>
<dbReference type="Pfam" id="PF17681">
    <property type="entry name" value="GCP_N_terminal"/>
    <property type="match status" value="1"/>
</dbReference>
<keyword evidence="9" id="KW-1185">Reference proteome</keyword>
<dbReference type="EMBL" id="CP014501">
    <property type="protein sequence ID" value="ANB11991.1"/>
    <property type="molecule type" value="Genomic_DNA"/>
</dbReference>
<evidence type="ECO:0000256" key="5">
    <source>
        <dbReference type="SAM" id="MobiDB-lite"/>
    </source>
</evidence>
<evidence type="ECO:0000313" key="9">
    <source>
        <dbReference type="Proteomes" id="UP000189580"/>
    </source>
</evidence>
<dbReference type="GO" id="GO:0051011">
    <property type="term" value="F:microtubule minus-end binding"/>
    <property type="evidence" value="ECO:0007669"/>
    <property type="project" value="TreeGrafter"/>
</dbReference>
<comment type="subcellular location">
    <subcellularLocation>
        <location evidence="4">Cytoplasm</location>
        <location evidence="4">Cytoskeleton</location>
        <location evidence="4">Microtubule organizing center</location>
    </subcellularLocation>
</comment>
<dbReference type="GO" id="GO:0005874">
    <property type="term" value="C:microtubule"/>
    <property type="evidence" value="ECO:0007669"/>
    <property type="project" value="UniProtKB-KW"/>
</dbReference>
<feature type="domain" description="Gamma tubulin complex component protein N-terminal" evidence="7">
    <location>
        <begin position="240"/>
        <end position="535"/>
    </location>
</feature>
<dbReference type="GO" id="GO:0051321">
    <property type="term" value="P:meiotic cell cycle"/>
    <property type="evidence" value="ECO:0007669"/>
    <property type="project" value="TreeGrafter"/>
</dbReference>
<dbReference type="Gene3D" id="1.20.120.1900">
    <property type="entry name" value="Gamma-tubulin complex, C-terminal domain"/>
    <property type="match status" value="1"/>
</dbReference>
<dbReference type="GO" id="GO:0031122">
    <property type="term" value="P:cytoplasmic microtubule organization"/>
    <property type="evidence" value="ECO:0007669"/>
    <property type="project" value="TreeGrafter"/>
</dbReference>
<dbReference type="GO" id="GO:0007020">
    <property type="term" value="P:microtubule nucleation"/>
    <property type="evidence" value="ECO:0007669"/>
    <property type="project" value="InterPro"/>
</dbReference>
<evidence type="ECO:0000259" key="7">
    <source>
        <dbReference type="Pfam" id="PF17681"/>
    </source>
</evidence>
<evidence type="ECO:0000313" key="8">
    <source>
        <dbReference type="EMBL" id="ANB11991.1"/>
    </source>
</evidence>
<evidence type="ECO:0000256" key="4">
    <source>
        <dbReference type="RuleBase" id="RU363050"/>
    </source>
</evidence>
<evidence type="ECO:0000256" key="1">
    <source>
        <dbReference type="ARBA" id="ARBA00022490"/>
    </source>
</evidence>
<comment type="similarity">
    <text evidence="4">Belongs to the TUBGCP family.</text>
</comment>
<dbReference type="GO" id="GO:0000930">
    <property type="term" value="C:gamma-tubulin complex"/>
    <property type="evidence" value="ECO:0007669"/>
    <property type="project" value="TreeGrafter"/>
</dbReference>
<gene>
    <name evidence="8" type="ORF">AWJ20_219</name>
</gene>
<dbReference type="RefSeq" id="XP_018734468.1">
    <property type="nucleotide sequence ID" value="XM_018879119.1"/>
</dbReference>
<feature type="region of interest" description="Disordered" evidence="5">
    <location>
        <begin position="141"/>
        <end position="193"/>
    </location>
</feature>
<dbReference type="GO" id="GO:0000278">
    <property type="term" value="P:mitotic cell cycle"/>
    <property type="evidence" value="ECO:0007669"/>
    <property type="project" value="TreeGrafter"/>
</dbReference>
<dbReference type="AlphaFoldDB" id="A0A167CQN1"/>
<keyword evidence="2 4" id="KW-0493">Microtubule</keyword>
<dbReference type="OrthoDB" id="66546at2759"/>
<proteinExistence type="inferred from homology"/>
<protein>
    <recommendedName>
        <fullName evidence="4">Spindle pole body component</fullName>
    </recommendedName>
</protein>
<dbReference type="KEGG" id="slb:AWJ20_219"/>
<dbReference type="InterPro" id="IPR042241">
    <property type="entry name" value="GCP_C_sf"/>
</dbReference>
<keyword evidence="1 4" id="KW-0963">Cytoplasm</keyword>
<dbReference type="GO" id="GO:0043015">
    <property type="term" value="F:gamma-tubulin binding"/>
    <property type="evidence" value="ECO:0007669"/>
    <property type="project" value="InterPro"/>
</dbReference>
<dbReference type="Pfam" id="PF14609">
    <property type="entry name" value="GCP5-Mod21_N"/>
    <property type="match status" value="1"/>
</dbReference>
<evidence type="ECO:0000256" key="2">
    <source>
        <dbReference type="ARBA" id="ARBA00022701"/>
    </source>
</evidence>
<dbReference type="GeneID" id="30034073"/>
<reference evidence="8 9" key="1">
    <citation type="submission" date="2016-02" db="EMBL/GenBank/DDBJ databases">
        <title>Complete genome sequence and transcriptome regulation of the pentose utilising yeast Sugiyamaella lignohabitans.</title>
        <authorList>
            <person name="Bellasio M."/>
            <person name="Peymann A."/>
            <person name="Valli M."/>
            <person name="Sipitzky M."/>
            <person name="Graf A."/>
            <person name="Sauer M."/>
            <person name="Marx H."/>
            <person name="Mattanovich D."/>
        </authorList>
    </citation>
    <scope>NUCLEOTIDE SEQUENCE [LARGE SCALE GENOMIC DNA]</scope>
    <source>
        <strain evidence="8 9">CBS 10342</strain>
    </source>
</reference>
<evidence type="ECO:0000259" key="6">
    <source>
        <dbReference type="Pfam" id="PF14609"/>
    </source>
</evidence>
<feature type="compositionally biased region" description="Acidic residues" evidence="5">
    <location>
        <begin position="149"/>
        <end position="166"/>
    </location>
</feature>
<dbReference type="InterPro" id="IPR032797">
    <property type="entry name" value="Mod21_N"/>
</dbReference>
<evidence type="ECO:0000256" key="3">
    <source>
        <dbReference type="ARBA" id="ARBA00023212"/>
    </source>
</evidence>
<name>A0A167CQN1_9ASCO</name>
<sequence length="809" mass="91928">MSDHSRRRSEKIEQLVRSIVVQTSSKRFERILTWTKKQATADHISIDKDAVLNAYDGLIEKFDVLGRSDLSSALQDRIEELTPMVDNKDGYSSAQCLALIKDLSVDPWRYPLVDLKARADLPRAAGAVPLTWKDIVDSEPLEGPHWEEVSEEETLSGLETESDDNGAENSVPDPSRPVTQPARRPSAARNPAPQAFIYPDPYSALEAIRLPSYGQSHLPYWMVKDDGISTPPVISTADILREIVFALLGLPSSVFTRTTIDNFNIVVVDEAAVSFFNLPHLSTEALLSILREFANFASIIAQLRQFSLIYFVMEHFQSFDYKNILAILDENCRKIETSILEFQDELQNDKNSTVSLLSFETYCRQLLLPYTAVVSIIKTVCAESYKKVTVVSLLDTLYDRLCTSDISGDDYYDLLYDIFCRVLQDYIEQLRPWLESGIVPQTRSFVVEAVPDNRLPTSSGQFRLVKANIAECFNGCSKLVLSAGKAAYILKILASPDSIISDGISIPSKLGFSETISGLGGKSAGNFADSLDQMLHAYFGNIEQRNNELLYRRIISDYHLKQNLIHQFGIYFMFDGVSSALFLERLFERIDDRYPIDRYSVADILEETWSCDKLYPLFNITAVIAQDALDFSIKIDVPLSTTVFKEIITHDTLAVYQSIWELQLHCRRIYYRLSRMRGLPVKFLFINFLNAYMVYLQESVLRKESNHLLSKLDSPWLSFQELIDAHRMHLDIIYKRSLMGTHARKALWELLSYGYTLDHTGAPELRVFTQLYEQLQASFTGIDDPVIQTLAQLLSPDSQIKIKENHAIS</sequence>
<dbReference type="PANTHER" id="PTHR19302:SF33">
    <property type="entry name" value="GAMMA-TUBULIN COMPLEX COMPONENT 5"/>
    <property type="match status" value="1"/>
</dbReference>
<dbReference type="GO" id="GO:0000922">
    <property type="term" value="C:spindle pole"/>
    <property type="evidence" value="ECO:0007669"/>
    <property type="project" value="InterPro"/>
</dbReference>
<accession>A0A167CQN1</accession>
<keyword evidence="3 4" id="KW-0206">Cytoskeleton</keyword>
<feature type="domain" description="Gamma-Tubulin ring complex non-core subunit mod21 N-terminal" evidence="6">
    <location>
        <begin position="64"/>
        <end position="152"/>
    </location>
</feature>